<dbReference type="GO" id="GO:0003954">
    <property type="term" value="F:NADH dehydrogenase activity"/>
    <property type="evidence" value="ECO:0007669"/>
    <property type="project" value="TreeGrafter"/>
</dbReference>
<keyword evidence="5 9" id="KW-1133">Transmembrane helix</keyword>
<feature type="transmembrane region" description="Helical" evidence="9">
    <location>
        <begin position="54"/>
        <end position="73"/>
    </location>
</feature>
<feature type="transmembrane region" description="Helical" evidence="9">
    <location>
        <begin position="211"/>
        <end position="228"/>
    </location>
</feature>
<reference evidence="10" key="1">
    <citation type="submission" date="2024-08" db="EMBL/GenBank/DDBJ databases">
        <authorList>
            <person name="Mo J."/>
            <person name="Ge M."/>
        </authorList>
    </citation>
    <scope>NUCLEOTIDE SEQUENCE</scope>
</reference>
<feature type="transmembrane region" description="Helical" evidence="9">
    <location>
        <begin position="79"/>
        <end position="103"/>
    </location>
</feature>
<dbReference type="PANTHER" id="PTHR11432:SF3">
    <property type="entry name" value="NADH-UBIQUINONE OXIDOREDUCTASE CHAIN 1"/>
    <property type="match status" value="1"/>
</dbReference>
<keyword evidence="8 10" id="KW-0496">Mitochondrion</keyword>
<evidence type="ECO:0000256" key="2">
    <source>
        <dbReference type="ARBA" id="ARBA00010535"/>
    </source>
</evidence>
<evidence type="ECO:0000256" key="1">
    <source>
        <dbReference type="ARBA" id="ARBA00004141"/>
    </source>
</evidence>
<dbReference type="GO" id="GO:0005743">
    <property type="term" value="C:mitochondrial inner membrane"/>
    <property type="evidence" value="ECO:0007669"/>
    <property type="project" value="UniProtKB-SubCell"/>
</dbReference>
<keyword evidence="7" id="KW-0520">NAD</keyword>
<protein>
    <recommendedName>
        <fullName evidence="3 8">NADH-ubiquinone oxidoreductase chain 1</fullName>
        <ecNumber evidence="8">7.1.1.2</ecNumber>
    </recommendedName>
</protein>
<dbReference type="PROSITE" id="PS00667">
    <property type="entry name" value="COMPLEX1_ND1_1"/>
    <property type="match status" value="1"/>
</dbReference>
<comment type="similarity">
    <text evidence="2 7">Belongs to the complex I subunit 1 family.</text>
</comment>
<dbReference type="EMBL" id="OP537514">
    <property type="protein sequence ID" value="WZB40875.1"/>
    <property type="molecule type" value="Genomic_DNA"/>
</dbReference>
<dbReference type="PANTHER" id="PTHR11432">
    <property type="entry name" value="NADH DEHYDROGENASE SUBUNIT 1"/>
    <property type="match status" value="1"/>
</dbReference>
<evidence type="ECO:0000256" key="3">
    <source>
        <dbReference type="ARBA" id="ARBA00021009"/>
    </source>
</evidence>
<keyword evidence="8" id="KW-0830">Ubiquinone</keyword>
<geneLocation type="mitochondrion" evidence="10"/>
<accession>A0AB38ZFX8</accession>
<evidence type="ECO:0000256" key="9">
    <source>
        <dbReference type="SAM" id="Phobius"/>
    </source>
</evidence>
<evidence type="ECO:0000256" key="4">
    <source>
        <dbReference type="ARBA" id="ARBA00022692"/>
    </source>
</evidence>
<feature type="transmembrane region" description="Helical" evidence="9">
    <location>
        <begin position="156"/>
        <end position="174"/>
    </location>
</feature>
<name>A0AB38ZFX8_9ANNE</name>
<sequence length="309" mass="34856">MAFYTLLERKILGYIQLRKGPNKVSLMGIPQPLSDAMKLFLKEPTIPTYSNSSALLSAPLLNLLLILLLWSLYPHYSPSLYFTLGILLFLCISSLNVYTTLAAGWASNSKYALLGSIRSVAQTISYEVSMALILLGTLCLIQSLSMNYLTTSPKTMILMSTFPLLMMWLITCLAETNRAPFDFVEGESELVSGFNVEYGSGGFAMLFMSEYASILFLSMVTTILYFNYNLLPLLMNILIPLTASALSLIYIWVRGSLPRLRYDRLMNLTWKSLLPLSIMILMLNLSVLQNILWYHAGHERVALMWLMTD</sequence>
<dbReference type="InterPro" id="IPR001694">
    <property type="entry name" value="NADH_UbQ_OxRdtase_su1/FPO"/>
</dbReference>
<feature type="transmembrane region" description="Helical" evidence="9">
    <location>
        <begin position="273"/>
        <end position="296"/>
    </location>
</feature>
<feature type="transmembrane region" description="Helical" evidence="9">
    <location>
        <begin position="124"/>
        <end position="144"/>
    </location>
</feature>
<evidence type="ECO:0000256" key="5">
    <source>
        <dbReference type="ARBA" id="ARBA00022989"/>
    </source>
</evidence>
<evidence type="ECO:0000256" key="6">
    <source>
        <dbReference type="ARBA" id="ARBA00023136"/>
    </source>
</evidence>
<proteinExistence type="inferred from homology"/>
<dbReference type="GO" id="GO:0008137">
    <property type="term" value="F:NADH dehydrogenase (ubiquinone) activity"/>
    <property type="evidence" value="ECO:0007669"/>
    <property type="project" value="UniProtKB-EC"/>
</dbReference>
<evidence type="ECO:0000256" key="8">
    <source>
        <dbReference type="RuleBase" id="RU000473"/>
    </source>
</evidence>
<keyword evidence="4 7" id="KW-0812">Transmembrane</keyword>
<organism evidence="10">
    <name type="scientific">Lumbriclymenella robusta</name>
    <dbReference type="NCBI Taxonomy" id="3138170"/>
    <lineage>
        <taxon>Eukaryota</taxon>
        <taxon>Metazoa</taxon>
        <taxon>Spiralia</taxon>
        <taxon>Lophotrochozoa</taxon>
        <taxon>Annelida</taxon>
        <taxon>Polychaeta</taxon>
        <taxon>Sedentaria</taxon>
        <taxon>Scolecida</taxon>
        <taxon>Maldanidae</taxon>
        <taxon>Lumbriclymenella</taxon>
    </lineage>
</organism>
<keyword evidence="6 9" id="KW-0472">Membrane</keyword>
<evidence type="ECO:0000313" key="10">
    <source>
        <dbReference type="EMBL" id="WZB40875.1"/>
    </source>
</evidence>
<gene>
    <name evidence="10" type="primary">nad1</name>
</gene>
<evidence type="ECO:0000256" key="7">
    <source>
        <dbReference type="RuleBase" id="RU000471"/>
    </source>
</evidence>
<dbReference type="Pfam" id="PF00146">
    <property type="entry name" value="NADHdh"/>
    <property type="match status" value="1"/>
</dbReference>
<dbReference type="EC" id="7.1.1.2" evidence="8"/>
<feature type="transmembrane region" description="Helical" evidence="9">
    <location>
        <begin position="234"/>
        <end position="253"/>
    </location>
</feature>
<dbReference type="GO" id="GO:0009060">
    <property type="term" value="P:aerobic respiration"/>
    <property type="evidence" value="ECO:0007669"/>
    <property type="project" value="TreeGrafter"/>
</dbReference>
<comment type="catalytic activity">
    <reaction evidence="8">
        <text>a ubiquinone + NADH + 5 H(+)(in) = a ubiquinol + NAD(+) + 4 H(+)(out)</text>
        <dbReference type="Rhea" id="RHEA:29091"/>
        <dbReference type="Rhea" id="RHEA-COMP:9565"/>
        <dbReference type="Rhea" id="RHEA-COMP:9566"/>
        <dbReference type="ChEBI" id="CHEBI:15378"/>
        <dbReference type="ChEBI" id="CHEBI:16389"/>
        <dbReference type="ChEBI" id="CHEBI:17976"/>
        <dbReference type="ChEBI" id="CHEBI:57540"/>
        <dbReference type="ChEBI" id="CHEBI:57945"/>
        <dbReference type="EC" id="7.1.1.2"/>
    </reaction>
</comment>
<dbReference type="PROSITE" id="PS00668">
    <property type="entry name" value="COMPLEX1_ND1_2"/>
    <property type="match status" value="1"/>
</dbReference>
<dbReference type="AlphaFoldDB" id="A0AB38ZFX8"/>
<comment type="subcellular location">
    <subcellularLocation>
        <location evidence="1">Membrane</location>
        <topology evidence="1">Multi-pass membrane protein</topology>
    </subcellularLocation>
    <subcellularLocation>
        <location evidence="7">Mitochondrion inner membrane</location>
        <topology evidence="7">Multi-pass membrane protein</topology>
    </subcellularLocation>
</comment>
<dbReference type="InterPro" id="IPR018086">
    <property type="entry name" value="NADH_UbQ_OxRdtase_su1_CS"/>
</dbReference>